<dbReference type="GO" id="GO:0000974">
    <property type="term" value="C:Prp19 complex"/>
    <property type="evidence" value="ECO:0007669"/>
    <property type="project" value="TreeGrafter"/>
</dbReference>
<dbReference type="PANTHER" id="PTHR14089:SF6">
    <property type="entry name" value="PRE-MRNA-SPLICING FACTOR RBM22"/>
    <property type="match status" value="1"/>
</dbReference>
<evidence type="ECO:0000259" key="6">
    <source>
        <dbReference type="PROSITE" id="PS50102"/>
    </source>
</evidence>
<dbReference type="GO" id="GO:0071006">
    <property type="term" value="C:U2-type catalytic step 1 spliceosome"/>
    <property type="evidence" value="ECO:0007669"/>
    <property type="project" value="TreeGrafter"/>
</dbReference>
<dbReference type="InterPro" id="IPR035979">
    <property type="entry name" value="RBD_domain_sf"/>
</dbReference>
<dbReference type="InterPro" id="IPR039171">
    <property type="entry name" value="Cwc2/Slt11"/>
</dbReference>
<dbReference type="GO" id="GO:0071007">
    <property type="term" value="C:U2-type catalytic step 2 spliceosome"/>
    <property type="evidence" value="ECO:0007669"/>
    <property type="project" value="TreeGrafter"/>
</dbReference>
<dbReference type="OrthoDB" id="10259600at2759"/>
<dbReference type="RefSeq" id="XP_022459373.1">
    <property type="nucleotide sequence ID" value="XM_022601762.1"/>
</dbReference>
<name>W6MMF0_9ASCO</name>
<feature type="compositionally biased region" description="Basic and acidic residues" evidence="5">
    <location>
        <begin position="335"/>
        <end position="357"/>
    </location>
</feature>
<keyword evidence="2 4" id="KW-0694">RNA-binding</keyword>
<accession>W6MMF0</accession>
<dbReference type="InterPro" id="IPR012677">
    <property type="entry name" value="Nucleotide-bd_a/b_plait_sf"/>
</dbReference>
<dbReference type="SUPFAM" id="SSF54928">
    <property type="entry name" value="RNA-binding domain, RBD"/>
    <property type="match status" value="1"/>
</dbReference>
<evidence type="ECO:0000313" key="7">
    <source>
        <dbReference type="EMBL" id="CDK27378.1"/>
    </source>
</evidence>
<feature type="region of interest" description="Disordered" evidence="5">
    <location>
        <begin position="335"/>
        <end position="378"/>
    </location>
</feature>
<dbReference type="EMBL" id="HG793128">
    <property type="protein sequence ID" value="CDK27378.1"/>
    <property type="molecule type" value="Genomic_DNA"/>
</dbReference>
<reference evidence="7" key="2">
    <citation type="submission" date="2014-02" db="EMBL/GenBank/DDBJ databases">
        <title>Complete DNA sequence of /Kuraishia capsulata/ illustrates novel genomic features among budding yeasts (/Saccharomycotina/).</title>
        <authorList>
            <person name="Morales L."/>
            <person name="Noel B."/>
            <person name="Porcel B."/>
            <person name="Marcet-Houben M."/>
            <person name="Hullo M-F."/>
            <person name="Sacerdot C."/>
            <person name="Tekaia F."/>
            <person name="Leh-Louis V."/>
            <person name="Despons L."/>
            <person name="Khanna V."/>
            <person name="Aury J-M."/>
            <person name="Barbe V."/>
            <person name="Couloux A."/>
            <person name="Labadie K."/>
            <person name="Pelletier E."/>
            <person name="Souciet J-L."/>
            <person name="Boekhout T."/>
            <person name="Gabaldon T."/>
            <person name="Wincker P."/>
            <person name="Dujon B."/>
        </authorList>
    </citation>
    <scope>NUCLEOTIDE SEQUENCE</scope>
    <source>
        <strain evidence="7">CBS 1993</strain>
    </source>
</reference>
<dbReference type="PROSITE" id="PS50102">
    <property type="entry name" value="RRM"/>
    <property type="match status" value="1"/>
</dbReference>
<feature type="domain" description="RRM" evidence="6">
    <location>
        <begin position="213"/>
        <end position="306"/>
    </location>
</feature>
<dbReference type="STRING" id="1382522.W6MMF0"/>
<dbReference type="InterPro" id="IPR048995">
    <property type="entry name" value="STL11/RBM22-like_N"/>
</dbReference>
<dbReference type="GeneID" id="34520761"/>
<evidence type="ECO:0000256" key="5">
    <source>
        <dbReference type="SAM" id="MobiDB-lite"/>
    </source>
</evidence>
<dbReference type="AlphaFoldDB" id="W6MMF0"/>
<reference evidence="7" key="1">
    <citation type="submission" date="2013-12" db="EMBL/GenBank/DDBJ databases">
        <authorList>
            <person name="Genoscope - CEA"/>
        </authorList>
    </citation>
    <scope>NUCLEOTIDE SEQUENCE</scope>
    <source>
        <strain evidence="7">CBS 1993</strain>
    </source>
</reference>
<dbReference type="Pfam" id="PF21369">
    <property type="entry name" value="STL11_N"/>
    <property type="match status" value="1"/>
</dbReference>
<evidence type="ECO:0000256" key="1">
    <source>
        <dbReference type="ARBA" id="ARBA00019060"/>
    </source>
</evidence>
<feature type="region of interest" description="Disordered" evidence="5">
    <location>
        <begin position="158"/>
        <end position="180"/>
    </location>
</feature>
<evidence type="ECO:0000313" key="8">
    <source>
        <dbReference type="Proteomes" id="UP000019384"/>
    </source>
</evidence>
<protein>
    <recommendedName>
        <fullName evidence="1">Pre-mRNA-splicing factor SLT11</fullName>
    </recommendedName>
</protein>
<organism evidence="7 8">
    <name type="scientific">Kuraishia capsulata CBS 1993</name>
    <dbReference type="NCBI Taxonomy" id="1382522"/>
    <lineage>
        <taxon>Eukaryota</taxon>
        <taxon>Fungi</taxon>
        <taxon>Dikarya</taxon>
        <taxon>Ascomycota</taxon>
        <taxon>Saccharomycotina</taxon>
        <taxon>Pichiomycetes</taxon>
        <taxon>Pichiales</taxon>
        <taxon>Pichiaceae</taxon>
        <taxon>Kuraishia</taxon>
    </lineage>
</organism>
<evidence type="ECO:0000256" key="3">
    <source>
        <dbReference type="ARBA" id="ARBA00025609"/>
    </source>
</evidence>
<dbReference type="Proteomes" id="UP000019384">
    <property type="component" value="Unassembled WGS sequence"/>
</dbReference>
<sequence length="378" mass="42630">MSGQNFWENEDIPAVCENCLGSNPYLEMQREREGAECKLCTRPFTVFRWNTSRRDQKYKKTIICWTCSRAKNCCQSCMLDLTYGIDLETRNAVLKLAGVKSIGPGEPVNTISKQYVAEANERKFKDQALLAHEKHDEQLLLEEGEKRTKAIEMLSRLAQKSAHRAQNTDSDKKESKTKQKMQQKYTAVELMKAAGKLPFNGTLLTPPKDETVKSFFLYGVTDDVAEYMVASVFERKLNGDVEGVVLNHKAGCGFVSFKSRANAQAVAQTILDLQTQRNAEFLPTTYKNPCLLLVESTPLRVAWGKVRSIGTTNSDLYKINAVALKQMKVYAEKDNGNLKETSSKRKRADDEENDTQKKIAPPGSGNVHYKSMKVTHDF</sequence>
<dbReference type="PANTHER" id="PTHR14089">
    <property type="entry name" value="PRE-MRNA-SPLICING FACTOR RBM22"/>
    <property type="match status" value="1"/>
</dbReference>
<comment type="function">
    <text evidence="3">Involved in pre-mRNA splicing. Facilitates the cooperative formation of U2/U6 helix II in association with stem II in the spliceosome. Binds to RNA.</text>
</comment>
<evidence type="ECO:0000256" key="4">
    <source>
        <dbReference type="PROSITE-ProRule" id="PRU00176"/>
    </source>
</evidence>
<dbReference type="Gene3D" id="3.30.70.330">
    <property type="match status" value="1"/>
</dbReference>
<dbReference type="GO" id="GO:0036002">
    <property type="term" value="F:pre-mRNA binding"/>
    <property type="evidence" value="ECO:0007669"/>
    <property type="project" value="TreeGrafter"/>
</dbReference>
<proteinExistence type="predicted"/>
<evidence type="ECO:0000256" key="2">
    <source>
        <dbReference type="ARBA" id="ARBA00022884"/>
    </source>
</evidence>
<dbReference type="GO" id="GO:0017070">
    <property type="term" value="F:U6 snRNA binding"/>
    <property type="evidence" value="ECO:0007669"/>
    <property type="project" value="TreeGrafter"/>
</dbReference>
<dbReference type="InterPro" id="IPR000504">
    <property type="entry name" value="RRM_dom"/>
</dbReference>
<dbReference type="HOGENOM" id="CLU_027112_1_1_1"/>
<gene>
    <name evidence="7" type="ORF">KUCA_T00003356001</name>
</gene>
<keyword evidence="8" id="KW-1185">Reference proteome</keyword>